<sequence length="135" mass="15787">MIRRLIILLLIVGCAALKEATTYTTAAKFNIGMTEQEFIKQNPSITKENDWQRWEKVINSPESTTYFEYESITTFVFHKVDEEERTTHGLPIPNPRQKYIFAFNNDTLFAVYHGKLNDNSKIEIDYSKYPNSKPE</sequence>
<proteinExistence type="predicted"/>
<dbReference type="AlphaFoldDB" id="A0A382UFI5"/>
<protein>
    <submittedName>
        <fullName evidence="1">Uncharacterized protein</fullName>
    </submittedName>
</protein>
<accession>A0A382UFI5</accession>
<gene>
    <name evidence="1" type="ORF">METZ01_LOCUS385736</name>
</gene>
<evidence type="ECO:0000313" key="1">
    <source>
        <dbReference type="EMBL" id="SVD32882.1"/>
    </source>
</evidence>
<dbReference type="EMBL" id="UINC01143765">
    <property type="protein sequence ID" value="SVD32882.1"/>
    <property type="molecule type" value="Genomic_DNA"/>
</dbReference>
<reference evidence="1" key="1">
    <citation type="submission" date="2018-05" db="EMBL/GenBank/DDBJ databases">
        <authorList>
            <person name="Lanie J.A."/>
            <person name="Ng W.-L."/>
            <person name="Kazmierczak K.M."/>
            <person name="Andrzejewski T.M."/>
            <person name="Davidsen T.M."/>
            <person name="Wayne K.J."/>
            <person name="Tettelin H."/>
            <person name="Glass J.I."/>
            <person name="Rusch D."/>
            <person name="Podicherti R."/>
            <person name="Tsui H.-C.T."/>
            <person name="Winkler M.E."/>
        </authorList>
    </citation>
    <scope>NUCLEOTIDE SEQUENCE</scope>
</reference>
<organism evidence="1">
    <name type="scientific">marine metagenome</name>
    <dbReference type="NCBI Taxonomy" id="408172"/>
    <lineage>
        <taxon>unclassified sequences</taxon>
        <taxon>metagenomes</taxon>
        <taxon>ecological metagenomes</taxon>
    </lineage>
</organism>
<name>A0A382UFI5_9ZZZZ</name>